<name>A0ABT8AKC2_9HYPH</name>
<evidence type="ECO:0000313" key="2">
    <source>
        <dbReference type="Proteomes" id="UP001244297"/>
    </source>
</evidence>
<dbReference type="EMBL" id="JAUFPT010000016">
    <property type="protein sequence ID" value="MDN3570162.1"/>
    <property type="molecule type" value="Genomic_DNA"/>
</dbReference>
<protein>
    <submittedName>
        <fullName evidence="1">DUF3768 domain-containing protein</fullName>
    </submittedName>
</protein>
<sequence>MDVSHPAEHPHRVRDLNDAFRRSFSGGRVVMSAGVAALPSVARAALLAAVRGFDRFDADNDPHGEHDFGVAAVAGYRCFWKIDCDDLCPRFASPDPADPAVTSRVLTIMLAEEN</sequence>
<accession>A0ABT8AKC2</accession>
<dbReference type="Proteomes" id="UP001244297">
    <property type="component" value="Unassembled WGS sequence"/>
</dbReference>
<comment type="caution">
    <text evidence="1">The sequence shown here is derived from an EMBL/GenBank/DDBJ whole genome shotgun (WGS) entry which is preliminary data.</text>
</comment>
<gene>
    <name evidence="1" type="ORF">QWZ18_05925</name>
</gene>
<dbReference type="InterPro" id="IPR022243">
    <property type="entry name" value="DUF3768"/>
</dbReference>
<dbReference type="RefSeq" id="WP_238289799.1">
    <property type="nucleotide sequence ID" value="NZ_BPQS01000017.1"/>
</dbReference>
<evidence type="ECO:0000313" key="1">
    <source>
        <dbReference type="EMBL" id="MDN3570162.1"/>
    </source>
</evidence>
<keyword evidence="2" id="KW-1185">Reference proteome</keyword>
<proteinExistence type="predicted"/>
<reference evidence="2" key="1">
    <citation type="journal article" date="2019" name="Int. J. Syst. Evol. Microbiol.">
        <title>The Global Catalogue of Microorganisms (GCM) 10K type strain sequencing project: providing services to taxonomists for standard genome sequencing and annotation.</title>
        <authorList>
            <consortium name="The Broad Institute Genomics Platform"/>
            <consortium name="The Broad Institute Genome Sequencing Center for Infectious Disease"/>
            <person name="Wu L."/>
            <person name="Ma J."/>
        </authorList>
    </citation>
    <scope>NUCLEOTIDE SEQUENCE [LARGE SCALE GENOMIC DNA]</scope>
    <source>
        <strain evidence="2">CECT 7806</strain>
    </source>
</reference>
<organism evidence="1 2">
    <name type="scientific">Methylobacterium longum</name>
    <dbReference type="NCBI Taxonomy" id="767694"/>
    <lineage>
        <taxon>Bacteria</taxon>
        <taxon>Pseudomonadati</taxon>
        <taxon>Pseudomonadota</taxon>
        <taxon>Alphaproteobacteria</taxon>
        <taxon>Hyphomicrobiales</taxon>
        <taxon>Methylobacteriaceae</taxon>
        <taxon>Methylobacterium</taxon>
    </lineage>
</organism>
<dbReference type="Pfam" id="PF12599">
    <property type="entry name" value="DUF3768"/>
    <property type="match status" value="1"/>
</dbReference>